<feature type="binding site" evidence="7">
    <location>
        <position position="58"/>
    </location>
    <ligand>
        <name>Zn(2+)</name>
        <dbReference type="ChEBI" id="CHEBI:29105"/>
        <label>1</label>
    </ligand>
</feature>
<feature type="binding site" evidence="7">
    <location>
        <position position="56"/>
    </location>
    <ligand>
        <name>Zn(2+)</name>
        <dbReference type="ChEBI" id="CHEBI:29105"/>
        <label>1</label>
    </ligand>
</feature>
<dbReference type="Proteomes" id="UP000184485">
    <property type="component" value="Unassembled WGS sequence"/>
</dbReference>
<dbReference type="InterPro" id="IPR032282">
    <property type="entry name" value="HAGH_C"/>
</dbReference>
<dbReference type="AlphaFoldDB" id="A0A1M5CC56"/>
<feature type="binding site" evidence="7">
    <location>
        <position position="171"/>
    </location>
    <ligand>
        <name>Zn(2+)</name>
        <dbReference type="ChEBI" id="CHEBI:29105"/>
        <label>2</label>
    </ligand>
</feature>
<dbReference type="CDD" id="cd07723">
    <property type="entry name" value="hydroxyacylglutathione_hydrolase_MBL-fold"/>
    <property type="match status" value="1"/>
</dbReference>
<evidence type="ECO:0000256" key="2">
    <source>
        <dbReference type="ARBA" id="ARBA00004963"/>
    </source>
</evidence>
<dbReference type="RefSeq" id="WP_244540219.1">
    <property type="nucleotide sequence ID" value="NZ_FQUP01000002.1"/>
</dbReference>
<evidence type="ECO:0000256" key="1">
    <source>
        <dbReference type="ARBA" id="ARBA00001623"/>
    </source>
</evidence>
<dbReference type="PANTHER" id="PTHR43705">
    <property type="entry name" value="HYDROXYACYLGLUTATHIONE HYDROLASE"/>
    <property type="match status" value="1"/>
</dbReference>
<comment type="pathway">
    <text evidence="2 7">Secondary metabolite metabolism; methylglyoxal degradation; (R)-lactate from methylglyoxal: step 2/2.</text>
</comment>
<dbReference type="UniPathway" id="UPA00619">
    <property type="reaction ID" value="UER00676"/>
</dbReference>
<evidence type="ECO:0000256" key="5">
    <source>
        <dbReference type="ARBA" id="ARBA00022801"/>
    </source>
</evidence>
<feature type="binding site" evidence="7">
    <location>
        <position position="133"/>
    </location>
    <ligand>
        <name>Zn(2+)</name>
        <dbReference type="ChEBI" id="CHEBI:29105"/>
        <label>1</label>
    </ligand>
</feature>
<dbReference type="Pfam" id="PF00753">
    <property type="entry name" value="Lactamase_B"/>
    <property type="match status" value="1"/>
</dbReference>
<dbReference type="STRING" id="1122133.SAMN02745157_2295"/>
<comment type="catalytic activity">
    <reaction evidence="1 7">
        <text>an S-(2-hydroxyacyl)glutathione + H2O = a 2-hydroxy carboxylate + glutathione + H(+)</text>
        <dbReference type="Rhea" id="RHEA:21864"/>
        <dbReference type="ChEBI" id="CHEBI:15377"/>
        <dbReference type="ChEBI" id="CHEBI:15378"/>
        <dbReference type="ChEBI" id="CHEBI:57925"/>
        <dbReference type="ChEBI" id="CHEBI:58896"/>
        <dbReference type="ChEBI" id="CHEBI:71261"/>
        <dbReference type="EC" id="3.1.2.6"/>
    </reaction>
</comment>
<reference evidence="9 10" key="1">
    <citation type="submission" date="2016-11" db="EMBL/GenBank/DDBJ databases">
        <authorList>
            <person name="Jaros S."/>
            <person name="Januszkiewicz K."/>
            <person name="Wedrychowicz H."/>
        </authorList>
    </citation>
    <scope>NUCLEOTIDE SEQUENCE [LARGE SCALE GENOMIC DNA]</scope>
    <source>
        <strain evidence="9 10">DSM 19436</strain>
    </source>
</reference>
<name>A0A1M5CC56_9HYPH</name>
<feature type="binding site" evidence="7">
    <location>
        <position position="61"/>
    </location>
    <ligand>
        <name>Zn(2+)</name>
        <dbReference type="ChEBI" id="CHEBI:29105"/>
        <label>2</label>
    </ligand>
</feature>
<dbReference type="Pfam" id="PF16123">
    <property type="entry name" value="HAGH_C"/>
    <property type="match status" value="1"/>
</dbReference>
<evidence type="ECO:0000256" key="6">
    <source>
        <dbReference type="ARBA" id="ARBA00022833"/>
    </source>
</evidence>
<dbReference type="Gene3D" id="3.60.15.10">
    <property type="entry name" value="Ribonuclease Z/Hydroxyacylglutathione hydrolase-like"/>
    <property type="match status" value="1"/>
</dbReference>
<evidence type="ECO:0000313" key="10">
    <source>
        <dbReference type="Proteomes" id="UP000184485"/>
    </source>
</evidence>
<dbReference type="EC" id="3.1.2.6" evidence="7"/>
<dbReference type="GO" id="GO:0004416">
    <property type="term" value="F:hydroxyacylglutathione hydrolase activity"/>
    <property type="evidence" value="ECO:0007669"/>
    <property type="project" value="UniProtKB-UniRule"/>
</dbReference>
<keyword evidence="5 7" id="KW-0378">Hydrolase</keyword>
<sequence length="257" mass="27344">MTLEIVQFPCLSDNYGVLLHDTASGRTASIDVPEAAPVLAALAEKGWTLTDIFTTHHHADHVQGNLEVKAATGCTITGPVDEADRIPGIDITVKDGDSFDFAGQTVRVIATPGHTLGHIIYHLPDAKLAFVGDTLFALGCGRVLEGTLEQMFDSVEKVGALPSDTVLYCGHEYTEANLRFALSIEPDNAALVTRGEEIRRLRAAGQPTLPTTVAAERSTNPFLRSDAPSVRAAAGLPDGEPAEVFAATRRAKDVFKG</sequence>
<comment type="subunit">
    <text evidence="7">Monomer.</text>
</comment>
<feature type="binding site" evidence="7">
    <location>
        <position position="60"/>
    </location>
    <ligand>
        <name>Zn(2+)</name>
        <dbReference type="ChEBI" id="CHEBI:29105"/>
        <label>2</label>
    </ligand>
</feature>
<dbReference type="InterPro" id="IPR001279">
    <property type="entry name" value="Metallo-B-lactamas"/>
</dbReference>
<accession>A0A1M5CC56</accession>
<dbReference type="InterPro" id="IPR035680">
    <property type="entry name" value="Clx_II_MBL"/>
</dbReference>
<feature type="binding site" evidence="7">
    <location>
        <position position="133"/>
    </location>
    <ligand>
        <name>Zn(2+)</name>
        <dbReference type="ChEBI" id="CHEBI:29105"/>
        <label>2</label>
    </ligand>
</feature>
<dbReference type="EMBL" id="FQUP01000002">
    <property type="protein sequence ID" value="SHF52280.1"/>
    <property type="molecule type" value="Genomic_DNA"/>
</dbReference>
<dbReference type="InterPro" id="IPR050110">
    <property type="entry name" value="Glyoxalase_II_hydrolase"/>
</dbReference>
<dbReference type="PANTHER" id="PTHR43705:SF1">
    <property type="entry name" value="HYDROXYACYLGLUTATHIONE HYDROLASE GLOB"/>
    <property type="match status" value="1"/>
</dbReference>
<dbReference type="SMART" id="SM00849">
    <property type="entry name" value="Lactamase_B"/>
    <property type="match status" value="1"/>
</dbReference>
<keyword evidence="10" id="KW-1185">Reference proteome</keyword>
<evidence type="ECO:0000256" key="3">
    <source>
        <dbReference type="ARBA" id="ARBA00006759"/>
    </source>
</evidence>
<comment type="function">
    <text evidence="7">Thiolesterase that catalyzes the hydrolysis of S-D-lactoyl-glutathione to form glutathione and D-lactic acid.</text>
</comment>
<evidence type="ECO:0000256" key="7">
    <source>
        <dbReference type="HAMAP-Rule" id="MF_01374"/>
    </source>
</evidence>
<dbReference type="PIRSF" id="PIRSF005457">
    <property type="entry name" value="Glx"/>
    <property type="match status" value="1"/>
</dbReference>
<dbReference type="InterPro" id="IPR017782">
    <property type="entry name" value="Hydroxyacylglutathione_Hdrlase"/>
</dbReference>
<organism evidence="9 10">
    <name type="scientific">Kaistia soli DSM 19436</name>
    <dbReference type="NCBI Taxonomy" id="1122133"/>
    <lineage>
        <taxon>Bacteria</taxon>
        <taxon>Pseudomonadati</taxon>
        <taxon>Pseudomonadota</taxon>
        <taxon>Alphaproteobacteria</taxon>
        <taxon>Hyphomicrobiales</taxon>
        <taxon>Kaistiaceae</taxon>
        <taxon>Kaistia</taxon>
    </lineage>
</organism>
<evidence type="ECO:0000313" key="9">
    <source>
        <dbReference type="EMBL" id="SHF52280.1"/>
    </source>
</evidence>
<comment type="similarity">
    <text evidence="3 7">Belongs to the metallo-beta-lactamase superfamily. Glyoxalase II family.</text>
</comment>
<feature type="binding site" evidence="7">
    <location>
        <position position="114"/>
    </location>
    <ligand>
        <name>Zn(2+)</name>
        <dbReference type="ChEBI" id="CHEBI:29105"/>
        <label>1</label>
    </ligand>
</feature>
<dbReference type="NCBIfam" id="TIGR03413">
    <property type="entry name" value="GSH_gloB"/>
    <property type="match status" value="1"/>
</dbReference>
<keyword evidence="6 7" id="KW-0862">Zinc</keyword>
<dbReference type="HAMAP" id="MF_01374">
    <property type="entry name" value="Glyoxalase_2"/>
    <property type="match status" value="1"/>
</dbReference>
<feature type="domain" description="Metallo-beta-lactamase" evidence="8">
    <location>
        <begin position="13"/>
        <end position="171"/>
    </location>
</feature>
<comment type="cofactor">
    <cofactor evidence="7">
        <name>Zn(2+)</name>
        <dbReference type="ChEBI" id="CHEBI:29105"/>
    </cofactor>
    <text evidence="7">Binds 2 Zn(2+) ions per subunit.</text>
</comment>
<evidence type="ECO:0000256" key="4">
    <source>
        <dbReference type="ARBA" id="ARBA00022723"/>
    </source>
</evidence>
<gene>
    <name evidence="7" type="primary">gloB</name>
    <name evidence="9" type="ORF">SAMN02745157_2295</name>
</gene>
<dbReference type="GO" id="GO:0046872">
    <property type="term" value="F:metal ion binding"/>
    <property type="evidence" value="ECO:0007669"/>
    <property type="project" value="UniProtKB-KW"/>
</dbReference>
<proteinExistence type="inferred from homology"/>
<evidence type="ECO:0000259" key="8">
    <source>
        <dbReference type="SMART" id="SM00849"/>
    </source>
</evidence>
<protein>
    <recommendedName>
        <fullName evidence="7">Hydroxyacylglutathione hydrolase</fullName>
        <ecNumber evidence="7">3.1.2.6</ecNumber>
    </recommendedName>
    <alternativeName>
        <fullName evidence="7">Glyoxalase II</fullName>
        <shortName evidence="7">Glx II</shortName>
    </alternativeName>
</protein>
<dbReference type="InterPro" id="IPR036866">
    <property type="entry name" value="RibonucZ/Hydroxyglut_hydro"/>
</dbReference>
<dbReference type="GO" id="GO:0019243">
    <property type="term" value="P:methylglyoxal catabolic process to D-lactate via S-lactoyl-glutathione"/>
    <property type="evidence" value="ECO:0007669"/>
    <property type="project" value="UniProtKB-UniRule"/>
</dbReference>
<dbReference type="SUPFAM" id="SSF56281">
    <property type="entry name" value="Metallo-hydrolase/oxidoreductase"/>
    <property type="match status" value="1"/>
</dbReference>
<keyword evidence="4 7" id="KW-0479">Metal-binding</keyword>